<dbReference type="InterPro" id="IPR010065">
    <property type="entry name" value="AA_ABC_transptr_permease_3TM"/>
</dbReference>
<evidence type="ECO:0000313" key="11">
    <source>
        <dbReference type="Proteomes" id="UP000177515"/>
    </source>
</evidence>
<comment type="subcellular location">
    <subcellularLocation>
        <location evidence="1">Cell inner membrane</location>
        <topology evidence="1">Multi-pass membrane protein</topology>
    </subcellularLocation>
    <subcellularLocation>
        <location evidence="8">Cell membrane</location>
        <topology evidence="8">Multi-pass membrane protein</topology>
    </subcellularLocation>
</comment>
<dbReference type="PANTHER" id="PTHR30614:SF35">
    <property type="entry name" value="ABC TRANSPORTER PERMEASE PROTEIN"/>
    <property type="match status" value="1"/>
</dbReference>
<sequence>MISFDFTPVFAQWPMLLRGLLQTVLLTALSALLGTLAGIGCAWLRLHGTGWARFLAGAYVELIRNTPYIIQLFFIFFGLPSLGVRLSPEVACVLSMTLNLGAYACEIVRAGLDATPRGQIEAAQSLALNRWQIFTRVVLPPSLARVWPALVGQIIIVMLGSSVCSQISAEELSYAANLIASRTFRNFESYIVATLAYLALAAALRQLLNWIGPRFVFRR</sequence>
<dbReference type="InterPro" id="IPR043429">
    <property type="entry name" value="ArtM/GltK/GlnP/TcyL/YhdX-like"/>
</dbReference>
<feature type="transmembrane region" description="Helical" evidence="8">
    <location>
        <begin position="20"/>
        <end position="46"/>
    </location>
</feature>
<keyword evidence="3 8" id="KW-0813">Transport</keyword>
<evidence type="ECO:0000256" key="2">
    <source>
        <dbReference type="ARBA" id="ARBA00010072"/>
    </source>
</evidence>
<dbReference type="Pfam" id="PF00528">
    <property type="entry name" value="BPD_transp_1"/>
    <property type="match status" value="1"/>
</dbReference>
<accession>A0ABN4TJU9</accession>
<keyword evidence="5 8" id="KW-0812">Transmembrane</keyword>
<feature type="transmembrane region" description="Helical" evidence="8">
    <location>
        <begin position="146"/>
        <end position="169"/>
    </location>
</feature>
<evidence type="ECO:0000256" key="7">
    <source>
        <dbReference type="ARBA" id="ARBA00023136"/>
    </source>
</evidence>
<evidence type="ECO:0000259" key="9">
    <source>
        <dbReference type="PROSITE" id="PS50928"/>
    </source>
</evidence>
<proteinExistence type="inferred from homology"/>
<evidence type="ECO:0000256" key="8">
    <source>
        <dbReference type="RuleBase" id="RU363032"/>
    </source>
</evidence>
<keyword evidence="11" id="KW-1185">Reference proteome</keyword>
<dbReference type="SUPFAM" id="SSF161098">
    <property type="entry name" value="MetI-like"/>
    <property type="match status" value="1"/>
</dbReference>
<evidence type="ECO:0000256" key="5">
    <source>
        <dbReference type="ARBA" id="ARBA00022692"/>
    </source>
</evidence>
<gene>
    <name evidence="10" type="ORF">BKK80_01995</name>
</gene>
<protein>
    <submittedName>
        <fullName evidence="10">Polar amino acid ABC transporter permease</fullName>
    </submittedName>
</protein>
<dbReference type="PROSITE" id="PS50928">
    <property type="entry name" value="ABC_TM1"/>
    <property type="match status" value="1"/>
</dbReference>
<organism evidence="10 11">
    <name type="scientific">Cupriavidus malaysiensis</name>
    <dbReference type="NCBI Taxonomy" id="367825"/>
    <lineage>
        <taxon>Bacteria</taxon>
        <taxon>Pseudomonadati</taxon>
        <taxon>Pseudomonadota</taxon>
        <taxon>Betaproteobacteria</taxon>
        <taxon>Burkholderiales</taxon>
        <taxon>Burkholderiaceae</taxon>
        <taxon>Cupriavidus</taxon>
    </lineage>
</organism>
<reference evidence="10 11" key="1">
    <citation type="submission" date="2016-10" db="EMBL/GenBank/DDBJ databases">
        <title>Complete genome sequences of three Cupriavidus strains isolated from various Malaysian environments.</title>
        <authorList>
            <person name="Abdullah A.A.-A."/>
            <person name="Shafie N.A.H."/>
            <person name="Lau N.S."/>
        </authorList>
    </citation>
    <scope>NUCLEOTIDE SEQUENCE [LARGE SCALE GENOMIC DNA]</scope>
    <source>
        <strain evidence="10 11">USMAA1020</strain>
    </source>
</reference>
<feature type="transmembrane region" description="Helical" evidence="8">
    <location>
        <begin position="67"/>
        <end position="86"/>
    </location>
</feature>
<evidence type="ECO:0000256" key="1">
    <source>
        <dbReference type="ARBA" id="ARBA00004429"/>
    </source>
</evidence>
<keyword evidence="6 8" id="KW-1133">Transmembrane helix</keyword>
<dbReference type="RefSeq" id="WP_071010639.1">
    <property type="nucleotide sequence ID" value="NZ_CP017754.1"/>
</dbReference>
<name>A0ABN4TJU9_9BURK</name>
<dbReference type="CDD" id="cd06261">
    <property type="entry name" value="TM_PBP2"/>
    <property type="match status" value="1"/>
</dbReference>
<dbReference type="InterPro" id="IPR000515">
    <property type="entry name" value="MetI-like"/>
</dbReference>
<dbReference type="EMBL" id="CP017754">
    <property type="protein sequence ID" value="AOZ04741.1"/>
    <property type="molecule type" value="Genomic_DNA"/>
</dbReference>
<dbReference type="Proteomes" id="UP000177515">
    <property type="component" value="Chromosome 1"/>
</dbReference>
<dbReference type="NCBIfam" id="TIGR01726">
    <property type="entry name" value="HEQRo_perm_3TM"/>
    <property type="match status" value="1"/>
</dbReference>
<evidence type="ECO:0000256" key="3">
    <source>
        <dbReference type="ARBA" id="ARBA00022448"/>
    </source>
</evidence>
<keyword evidence="4" id="KW-1003">Cell membrane</keyword>
<evidence type="ECO:0000256" key="4">
    <source>
        <dbReference type="ARBA" id="ARBA00022475"/>
    </source>
</evidence>
<comment type="similarity">
    <text evidence="2">Belongs to the binding-protein-dependent transport system permease family. HisMQ subfamily.</text>
</comment>
<feature type="transmembrane region" description="Helical" evidence="8">
    <location>
        <begin position="190"/>
        <end position="208"/>
    </location>
</feature>
<evidence type="ECO:0000313" key="10">
    <source>
        <dbReference type="EMBL" id="AOZ04741.1"/>
    </source>
</evidence>
<dbReference type="Gene3D" id="1.10.3720.10">
    <property type="entry name" value="MetI-like"/>
    <property type="match status" value="1"/>
</dbReference>
<evidence type="ECO:0000256" key="6">
    <source>
        <dbReference type="ARBA" id="ARBA00022989"/>
    </source>
</evidence>
<dbReference type="PANTHER" id="PTHR30614">
    <property type="entry name" value="MEMBRANE COMPONENT OF AMINO ACID ABC TRANSPORTER"/>
    <property type="match status" value="1"/>
</dbReference>
<keyword evidence="7 8" id="KW-0472">Membrane</keyword>
<feature type="domain" description="ABC transmembrane type-1" evidence="9">
    <location>
        <begin position="20"/>
        <end position="208"/>
    </location>
</feature>
<dbReference type="InterPro" id="IPR035906">
    <property type="entry name" value="MetI-like_sf"/>
</dbReference>